<dbReference type="Gene3D" id="1.10.287.130">
    <property type="match status" value="1"/>
</dbReference>
<dbReference type="PRINTS" id="PR00344">
    <property type="entry name" value="BCTRLSENSOR"/>
</dbReference>
<accession>A0ABP3GBP0</accession>
<evidence type="ECO:0000256" key="7">
    <source>
        <dbReference type="ARBA" id="ARBA00022777"/>
    </source>
</evidence>
<keyword evidence="10" id="KW-1133">Transmembrane helix</keyword>
<dbReference type="CDD" id="cd00075">
    <property type="entry name" value="HATPase"/>
    <property type="match status" value="1"/>
</dbReference>
<comment type="catalytic activity">
    <reaction evidence="1">
        <text>ATP + protein L-histidine = ADP + protein N-phospho-L-histidine.</text>
        <dbReference type="EC" id="2.7.13.3"/>
    </reaction>
</comment>
<dbReference type="CDD" id="cd00082">
    <property type="entry name" value="HisKA"/>
    <property type="match status" value="1"/>
</dbReference>
<keyword evidence="9" id="KW-0902">Two-component regulatory system</keyword>
<gene>
    <name evidence="13" type="ORF">GCM10009092_00470</name>
</gene>
<keyword evidence="10" id="KW-0472">Membrane</keyword>
<dbReference type="Gene3D" id="3.30.565.10">
    <property type="entry name" value="Histidine kinase-like ATPase, C-terminal domain"/>
    <property type="match status" value="1"/>
</dbReference>
<dbReference type="PROSITE" id="PS50885">
    <property type="entry name" value="HAMP"/>
    <property type="match status" value="1"/>
</dbReference>
<feature type="transmembrane region" description="Helical" evidence="10">
    <location>
        <begin position="184"/>
        <end position="208"/>
    </location>
</feature>
<name>A0ABP3GBP0_9ALTE</name>
<proteinExistence type="predicted"/>
<dbReference type="Proteomes" id="UP001501757">
    <property type="component" value="Unassembled WGS sequence"/>
</dbReference>
<evidence type="ECO:0000256" key="5">
    <source>
        <dbReference type="ARBA" id="ARBA00022679"/>
    </source>
</evidence>
<comment type="subcellular location">
    <subcellularLocation>
        <location evidence="2">Membrane</location>
    </subcellularLocation>
</comment>
<dbReference type="PANTHER" id="PTHR42878:SF7">
    <property type="entry name" value="SENSOR HISTIDINE KINASE GLRK"/>
    <property type="match status" value="1"/>
</dbReference>
<reference evidence="14" key="1">
    <citation type="journal article" date="2019" name="Int. J. Syst. Evol. Microbiol.">
        <title>The Global Catalogue of Microorganisms (GCM) 10K type strain sequencing project: providing services to taxonomists for standard genome sequencing and annotation.</title>
        <authorList>
            <consortium name="The Broad Institute Genomics Platform"/>
            <consortium name="The Broad Institute Genome Sequencing Center for Infectious Disease"/>
            <person name="Wu L."/>
            <person name="Ma J."/>
        </authorList>
    </citation>
    <scope>NUCLEOTIDE SEQUENCE [LARGE SCALE GENOMIC DNA]</scope>
    <source>
        <strain evidence="14">JCM 13378</strain>
    </source>
</reference>
<keyword evidence="10" id="KW-0812">Transmembrane</keyword>
<dbReference type="SMART" id="SM00387">
    <property type="entry name" value="HATPase_c"/>
    <property type="match status" value="1"/>
</dbReference>
<evidence type="ECO:0000256" key="9">
    <source>
        <dbReference type="ARBA" id="ARBA00023012"/>
    </source>
</evidence>
<evidence type="ECO:0000256" key="1">
    <source>
        <dbReference type="ARBA" id="ARBA00000085"/>
    </source>
</evidence>
<dbReference type="SMART" id="SM00304">
    <property type="entry name" value="HAMP"/>
    <property type="match status" value="1"/>
</dbReference>
<keyword evidence="4" id="KW-0597">Phosphoprotein</keyword>
<dbReference type="Pfam" id="PF00512">
    <property type="entry name" value="HisKA"/>
    <property type="match status" value="1"/>
</dbReference>
<dbReference type="InterPro" id="IPR003661">
    <property type="entry name" value="HisK_dim/P_dom"/>
</dbReference>
<dbReference type="RefSeq" id="WP_343840258.1">
    <property type="nucleotide sequence ID" value="NZ_BAAAEI010000001.1"/>
</dbReference>
<dbReference type="InterPro" id="IPR050351">
    <property type="entry name" value="BphY/WalK/GraS-like"/>
</dbReference>
<dbReference type="Gene3D" id="6.10.340.10">
    <property type="match status" value="1"/>
</dbReference>
<comment type="caution">
    <text evidence="13">The sequence shown here is derived from an EMBL/GenBank/DDBJ whole genome shotgun (WGS) entry which is preliminary data.</text>
</comment>
<evidence type="ECO:0000256" key="6">
    <source>
        <dbReference type="ARBA" id="ARBA00022741"/>
    </source>
</evidence>
<dbReference type="SUPFAM" id="SSF55874">
    <property type="entry name" value="ATPase domain of HSP90 chaperone/DNA topoisomerase II/histidine kinase"/>
    <property type="match status" value="1"/>
</dbReference>
<keyword evidence="6" id="KW-0547">Nucleotide-binding</keyword>
<dbReference type="InterPro" id="IPR004358">
    <property type="entry name" value="Sig_transdc_His_kin-like_C"/>
</dbReference>
<evidence type="ECO:0000256" key="2">
    <source>
        <dbReference type="ARBA" id="ARBA00004370"/>
    </source>
</evidence>
<evidence type="ECO:0000259" key="11">
    <source>
        <dbReference type="PROSITE" id="PS50109"/>
    </source>
</evidence>
<keyword evidence="8" id="KW-0067">ATP-binding</keyword>
<dbReference type="SUPFAM" id="SSF47384">
    <property type="entry name" value="Homodimeric domain of signal transducing histidine kinase"/>
    <property type="match status" value="1"/>
</dbReference>
<dbReference type="GO" id="GO:0016301">
    <property type="term" value="F:kinase activity"/>
    <property type="evidence" value="ECO:0007669"/>
    <property type="project" value="UniProtKB-KW"/>
</dbReference>
<organism evidence="13 14">
    <name type="scientific">Bowmanella denitrificans</name>
    <dbReference type="NCBI Taxonomy" id="366582"/>
    <lineage>
        <taxon>Bacteria</taxon>
        <taxon>Pseudomonadati</taxon>
        <taxon>Pseudomonadota</taxon>
        <taxon>Gammaproteobacteria</taxon>
        <taxon>Alteromonadales</taxon>
        <taxon>Alteromonadaceae</taxon>
        <taxon>Bowmanella</taxon>
    </lineage>
</organism>
<evidence type="ECO:0000256" key="3">
    <source>
        <dbReference type="ARBA" id="ARBA00012438"/>
    </source>
</evidence>
<protein>
    <recommendedName>
        <fullName evidence="3">histidine kinase</fullName>
        <ecNumber evidence="3">2.7.13.3</ecNumber>
    </recommendedName>
</protein>
<dbReference type="InterPro" id="IPR036890">
    <property type="entry name" value="HATPase_C_sf"/>
</dbReference>
<evidence type="ECO:0000256" key="10">
    <source>
        <dbReference type="SAM" id="Phobius"/>
    </source>
</evidence>
<feature type="domain" description="Histidine kinase" evidence="11">
    <location>
        <begin position="301"/>
        <end position="516"/>
    </location>
</feature>
<keyword evidence="14" id="KW-1185">Reference proteome</keyword>
<evidence type="ECO:0000313" key="14">
    <source>
        <dbReference type="Proteomes" id="UP001501757"/>
    </source>
</evidence>
<dbReference type="InterPro" id="IPR003660">
    <property type="entry name" value="HAMP_dom"/>
</dbReference>
<sequence>MYRRKLISFALISLGMVIAAAVSVLWSSRLTQNHILQMNIADTLLSEHLQLSSTSYRLFKQLTDEILLGKSANQAQVRNKRAAISESLGKIRLLEEQQRQALGAEYTRGTVEDTDDLEELIDKVITDFEAIAASGAHSDDTEQMRFVLEERIDIAFREAINSAVERQAGVVQAMNNRIDTTHTAIFWLSLLLATIAILLTVIGCTSLIRAVTQPVKSLTQGAERIAKGELDHRVQRGFDTEFDEIAKAFNFMADQLKEQYSAKEQARQQLEFKVSQRTAELTAANQALEKSAHTRRNFLADVSHELRTPLTIIRGEAQVTLRKTDRDVEEYRDALQCILEQSISLGRLVEDMLFIARADANNLRIERQRVDLAELLEEGCRDVHKLALSQHIDVQLQADLPDMLLVADAERLRQLLLILLENALRYSPSNTTVLVCAKPDADKVHISVQDQGFGIDEQELPYIFERFYRGSGRAVQGMGLGLAVAKAIVTAHGGQITASSIVGKGTTMSVWLPRDPLCVS</sequence>
<feature type="domain" description="HAMP" evidence="12">
    <location>
        <begin position="209"/>
        <end position="261"/>
    </location>
</feature>
<dbReference type="EMBL" id="BAAAEI010000001">
    <property type="protein sequence ID" value="GAA0339888.1"/>
    <property type="molecule type" value="Genomic_DNA"/>
</dbReference>
<keyword evidence="7 13" id="KW-0418">Kinase</keyword>
<dbReference type="EC" id="2.7.13.3" evidence="3"/>
<evidence type="ECO:0000256" key="4">
    <source>
        <dbReference type="ARBA" id="ARBA00022553"/>
    </source>
</evidence>
<dbReference type="PANTHER" id="PTHR42878">
    <property type="entry name" value="TWO-COMPONENT HISTIDINE KINASE"/>
    <property type="match status" value="1"/>
</dbReference>
<dbReference type="Pfam" id="PF00672">
    <property type="entry name" value="HAMP"/>
    <property type="match status" value="1"/>
</dbReference>
<dbReference type="InterPro" id="IPR036097">
    <property type="entry name" value="HisK_dim/P_sf"/>
</dbReference>
<dbReference type="InterPro" id="IPR005467">
    <property type="entry name" value="His_kinase_dom"/>
</dbReference>
<dbReference type="SUPFAM" id="SSF158472">
    <property type="entry name" value="HAMP domain-like"/>
    <property type="match status" value="1"/>
</dbReference>
<dbReference type="SMART" id="SM00388">
    <property type="entry name" value="HisKA"/>
    <property type="match status" value="1"/>
</dbReference>
<dbReference type="InterPro" id="IPR003594">
    <property type="entry name" value="HATPase_dom"/>
</dbReference>
<evidence type="ECO:0000256" key="8">
    <source>
        <dbReference type="ARBA" id="ARBA00022840"/>
    </source>
</evidence>
<dbReference type="Pfam" id="PF02518">
    <property type="entry name" value="HATPase_c"/>
    <property type="match status" value="1"/>
</dbReference>
<dbReference type="CDD" id="cd06225">
    <property type="entry name" value="HAMP"/>
    <property type="match status" value="1"/>
</dbReference>
<dbReference type="PROSITE" id="PS50109">
    <property type="entry name" value="HIS_KIN"/>
    <property type="match status" value="1"/>
</dbReference>
<evidence type="ECO:0000313" key="13">
    <source>
        <dbReference type="EMBL" id="GAA0339888.1"/>
    </source>
</evidence>
<evidence type="ECO:0000259" key="12">
    <source>
        <dbReference type="PROSITE" id="PS50885"/>
    </source>
</evidence>
<keyword evidence="5" id="KW-0808">Transferase</keyword>